<dbReference type="PROSITE" id="PS50158">
    <property type="entry name" value="ZF_CCHC"/>
    <property type="match status" value="1"/>
</dbReference>
<reference evidence="5 6" key="1">
    <citation type="journal article" date="2018" name="Mol. Biol. Evol.">
        <title>Broad Genomic Sampling Reveals a Smut Pathogenic Ancestry of the Fungal Clade Ustilaginomycotina.</title>
        <authorList>
            <person name="Kijpornyongpan T."/>
            <person name="Mondo S.J."/>
            <person name="Barry K."/>
            <person name="Sandor L."/>
            <person name="Lee J."/>
            <person name="Lipzen A."/>
            <person name="Pangilinan J."/>
            <person name="LaButti K."/>
            <person name="Hainaut M."/>
            <person name="Henrissat B."/>
            <person name="Grigoriev I.V."/>
            <person name="Spatafora J.W."/>
            <person name="Aime M.C."/>
        </authorList>
    </citation>
    <scope>NUCLEOTIDE SEQUENCE [LARGE SCALE GENOMIC DNA]</scope>
    <source>
        <strain evidence="5 6">MCA 4718</strain>
    </source>
</reference>
<feature type="region of interest" description="Disordered" evidence="3">
    <location>
        <begin position="390"/>
        <end position="414"/>
    </location>
</feature>
<dbReference type="SUPFAM" id="SSF57756">
    <property type="entry name" value="Retrovirus zinc finger-like domains"/>
    <property type="match status" value="1"/>
</dbReference>
<dbReference type="GO" id="GO:0008270">
    <property type="term" value="F:zinc ion binding"/>
    <property type="evidence" value="ECO:0007669"/>
    <property type="project" value="UniProtKB-KW"/>
</dbReference>
<dbReference type="EMBL" id="KZ819322">
    <property type="protein sequence ID" value="PWN23266.1"/>
    <property type="molecule type" value="Genomic_DNA"/>
</dbReference>
<keyword evidence="6" id="KW-1185">Reference proteome</keyword>
<dbReference type="GO" id="GO:0003676">
    <property type="term" value="F:nucleic acid binding"/>
    <property type="evidence" value="ECO:0007669"/>
    <property type="project" value="InterPro"/>
</dbReference>
<dbReference type="InterPro" id="IPR036875">
    <property type="entry name" value="Znf_CCHC_sf"/>
</dbReference>
<accession>A0A316UDI4</accession>
<evidence type="ECO:0000259" key="4">
    <source>
        <dbReference type="PROSITE" id="PS50158"/>
    </source>
</evidence>
<keyword evidence="2" id="KW-0479">Metal-binding</keyword>
<dbReference type="OrthoDB" id="3863715at2759"/>
<dbReference type="RefSeq" id="XP_025350426.1">
    <property type="nucleotide sequence ID" value="XM_025489107.1"/>
</dbReference>
<keyword evidence="2" id="KW-0863">Zinc-finger</keyword>
<proteinExistence type="predicted"/>
<dbReference type="SMART" id="SM00343">
    <property type="entry name" value="ZnF_C2HC"/>
    <property type="match status" value="1"/>
</dbReference>
<dbReference type="GO" id="GO:0006397">
    <property type="term" value="P:mRNA processing"/>
    <property type="evidence" value="ECO:0007669"/>
    <property type="project" value="UniProtKB-KW"/>
</dbReference>
<organism evidence="5 6">
    <name type="scientific">Pseudomicrostroma glucosiphilum</name>
    <dbReference type="NCBI Taxonomy" id="1684307"/>
    <lineage>
        <taxon>Eukaryota</taxon>
        <taxon>Fungi</taxon>
        <taxon>Dikarya</taxon>
        <taxon>Basidiomycota</taxon>
        <taxon>Ustilaginomycotina</taxon>
        <taxon>Exobasidiomycetes</taxon>
        <taxon>Microstromatales</taxon>
        <taxon>Microstromatales incertae sedis</taxon>
        <taxon>Pseudomicrostroma</taxon>
    </lineage>
</organism>
<dbReference type="InterPro" id="IPR001878">
    <property type="entry name" value="Znf_CCHC"/>
</dbReference>
<dbReference type="Pfam" id="PF00098">
    <property type="entry name" value="zf-CCHC"/>
    <property type="match status" value="1"/>
</dbReference>
<dbReference type="Gene3D" id="4.10.60.10">
    <property type="entry name" value="Zinc finger, CCHC-type"/>
    <property type="match status" value="1"/>
</dbReference>
<dbReference type="AlphaFoldDB" id="A0A316UDI4"/>
<evidence type="ECO:0000256" key="1">
    <source>
        <dbReference type="ARBA" id="ARBA00022664"/>
    </source>
</evidence>
<keyword evidence="2" id="KW-0862">Zinc</keyword>
<dbReference type="Proteomes" id="UP000245942">
    <property type="component" value="Unassembled WGS sequence"/>
</dbReference>
<sequence length="414" mass="46490">MSSQMSSPIPTGPRRESDKLKLEMIPIGACIDTDNEYINLLRNGHNVTKLNKNNYSLWDIAMRNPLSIINHDRAEGLLDGTIEGSVEAYRRYYGTPAVGNTPAQLASEKVAEQMRLKEDKELGSYLFSTLTEAMQAKLLNAGPLRLGSLMYARIKKDSTPNEVTVDRSTRTKISNFVLDVNKPFSDAVDQLNGIFQEKLNGSNYPFDAGYKVNELLRIARQSPLLQDTLSQIDGNILAGLQRYDYETICAQLVNVDYTRRMPGGMNFGYGMPNHMQGMQGFRPQQEMLTNLVQSVNPTQFNNYMPVTPDTSPLINASNAVKKIQPKPKEQEKQQTEDDGCFHCGETGHYSNDCPYKAAGNAARERFRNNALRREQNSTAAQAHYFNAWGSPQPSVFTNQQRPNQDTNSPDFYSC</sequence>
<keyword evidence="1" id="KW-0507">mRNA processing</keyword>
<feature type="domain" description="CCHC-type" evidence="4">
    <location>
        <begin position="340"/>
        <end position="354"/>
    </location>
</feature>
<evidence type="ECO:0000313" key="6">
    <source>
        <dbReference type="Proteomes" id="UP000245942"/>
    </source>
</evidence>
<name>A0A316UDI4_9BASI</name>
<gene>
    <name evidence="5" type="ORF">BCV69DRAFT_113904</name>
</gene>
<evidence type="ECO:0000313" key="5">
    <source>
        <dbReference type="EMBL" id="PWN23266.1"/>
    </source>
</evidence>
<evidence type="ECO:0000256" key="3">
    <source>
        <dbReference type="SAM" id="MobiDB-lite"/>
    </source>
</evidence>
<protein>
    <recommendedName>
        <fullName evidence="4">CCHC-type domain-containing protein</fullName>
    </recommendedName>
</protein>
<evidence type="ECO:0000256" key="2">
    <source>
        <dbReference type="PROSITE-ProRule" id="PRU00047"/>
    </source>
</evidence>
<dbReference type="GeneID" id="37010841"/>